<reference evidence="3" key="1">
    <citation type="submission" date="2018-05" db="EMBL/GenBank/DDBJ databases">
        <authorList>
            <person name="Lanie J.A."/>
            <person name="Ng W.-L."/>
            <person name="Kazmierczak K.M."/>
            <person name="Andrzejewski T.M."/>
            <person name="Davidsen T.M."/>
            <person name="Wayne K.J."/>
            <person name="Tettelin H."/>
            <person name="Glass J.I."/>
            <person name="Rusch D."/>
            <person name="Podicherti R."/>
            <person name="Tsui H.-C.T."/>
            <person name="Winkler M.E."/>
        </authorList>
    </citation>
    <scope>NUCLEOTIDE SEQUENCE</scope>
</reference>
<keyword evidence="1" id="KW-0812">Transmembrane</keyword>
<dbReference type="InterPro" id="IPR029787">
    <property type="entry name" value="Nucleotide_cyclase"/>
</dbReference>
<sequence length="235" mass="25102">MPVPSVVAMIARRTLFFAAVPSCLAALLICAWLLLDPQSQSGVLRWLAVLAAIAASLLLVSSSIAVLWTGGQQEAQLARAARHDPVTGLGNRVHALSRLEEALARSRSTGRAVGVVFCDLDDFKVVNDVYGHTVGDRLLAAIGARFADAVRPTDTVARYGGDEFAIVCPELRDGSDVGLVADRLEIAMERPFIIGGHSLIAKASIGFTVGYGTRNNAEELMSRADAEMYRAKLQL</sequence>
<accession>A0A381PC52</accession>
<organism evidence="3">
    <name type="scientific">marine metagenome</name>
    <dbReference type="NCBI Taxonomy" id="408172"/>
    <lineage>
        <taxon>unclassified sequences</taxon>
        <taxon>metagenomes</taxon>
        <taxon>ecological metagenomes</taxon>
    </lineage>
</organism>
<evidence type="ECO:0000259" key="2">
    <source>
        <dbReference type="PROSITE" id="PS50887"/>
    </source>
</evidence>
<dbReference type="NCBIfam" id="TIGR00254">
    <property type="entry name" value="GGDEF"/>
    <property type="match status" value="1"/>
</dbReference>
<dbReference type="Gene3D" id="3.30.70.270">
    <property type="match status" value="1"/>
</dbReference>
<keyword evidence="1" id="KW-0472">Membrane</keyword>
<feature type="transmembrane region" description="Helical" evidence="1">
    <location>
        <begin position="15"/>
        <end position="35"/>
    </location>
</feature>
<dbReference type="PANTHER" id="PTHR46663">
    <property type="entry name" value="DIGUANYLATE CYCLASE DGCT-RELATED"/>
    <property type="match status" value="1"/>
</dbReference>
<keyword evidence="1" id="KW-1133">Transmembrane helix</keyword>
<gene>
    <name evidence="3" type="ORF">METZ01_LOCUS16722</name>
</gene>
<name>A0A381PC52_9ZZZZ</name>
<dbReference type="InterPro" id="IPR052163">
    <property type="entry name" value="DGC-Regulatory_Protein"/>
</dbReference>
<dbReference type="PANTHER" id="PTHR46663:SF2">
    <property type="entry name" value="GGDEF DOMAIN-CONTAINING PROTEIN"/>
    <property type="match status" value="1"/>
</dbReference>
<evidence type="ECO:0000256" key="1">
    <source>
        <dbReference type="SAM" id="Phobius"/>
    </source>
</evidence>
<dbReference type="InterPro" id="IPR043128">
    <property type="entry name" value="Rev_trsase/Diguanyl_cyclase"/>
</dbReference>
<protein>
    <recommendedName>
        <fullName evidence="2">GGDEF domain-containing protein</fullName>
    </recommendedName>
</protein>
<dbReference type="SMART" id="SM00267">
    <property type="entry name" value="GGDEF"/>
    <property type="match status" value="1"/>
</dbReference>
<dbReference type="InterPro" id="IPR000160">
    <property type="entry name" value="GGDEF_dom"/>
</dbReference>
<evidence type="ECO:0000313" key="3">
    <source>
        <dbReference type="EMBL" id="SUZ63868.1"/>
    </source>
</evidence>
<feature type="transmembrane region" description="Helical" evidence="1">
    <location>
        <begin position="47"/>
        <end position="68"/>
    </location>
</feature>
<dbReference type="PROSITE" id="PS50887">
    <property type="entry name" value="GGDEF"/>
    <property type="match status" value="1"/>
</dbReference>
<feature type="domain" description="GGDEF" evidence="2">
    <location>
        <begin position="111"/>
        <end position="235"/>
    </location>
</feature>
<dbReference type="Pfam" id="PF00990">
    <property type="entry name" value="GGDEF"/>
    <property type="match status" value="1"/>
</dbReference>
<dbReference type="EMBL" id="UINC01000927">
    <property type="protein sequence ID" value="SUZ63868.1"/>
    <property type="molecule type" value="Genomic_DNA"/>
</dbReference>
<dbReference type="AlphaFoldDB" id="A0A381PC52"/>
<proteinExistence type="predicted"/>
<dbReference type="SUPFAM" id="SSF55073">
    <property type="entry name" value="Nucleotide cyclase"/>
    <property type="match status" value="1"/>
</dbReference>
<dbReference type="CDD" id="cd01949">
    <property type="entry name" value="GGDEF"/>
    <property type="match status" value="1"/>
</dbReference>